<sequence>MRNTRVHRILHVFLTISSLEIETKSCLDMEERVQDGLEFMVLVIVVGFKLDKRKLTVGLVERFPILLAKLIISCLASLWTEGLGHPAVGYLGGSWPLHRFLCVSLGIPVQPGDVAEGIQGLSIGEMVYPQIEGL</sequence>
<dbReference type="Proteomes" id="UP000037035">
    <property type="component" value="Unassembled WGS sequence"/>
</dbReference>
<name>A0A0L6UNV3_9BASI</name>
<dbReference type="STRING" id="27349.A0A0L6UNV3"/>
<accession>A0A0L6UNV3</accession>
<dbReference type="GO" id="GO:0016829">
    <property type="term" value="F:lyase activity"/>
    <property type="evidence" value="ECO:0007669"/>
    <property type="project" value="UniProtKB-KW"/>
</dbReference>
<proteinExistence type="predicted"/>
<comment type="caution">
    <text evidence="1">The sequence shown here is derived from an EMBL/GenBank/DDBJ whole genome shotgun (WGS) entry which is preliminary data.</text>
</comment>
<gene>
    <name evidence="1" type="ORF">VP01_453g1</name>
</gene>
<keyword evidence="1" id="KW-0456">Lyase</keyword>
<dbReference type="EMBL" id="LAVV01009657">
    <property type="protein sequence ID" value="KNZ50209.1"/>
    <property type="molecule type" value="Genomic_DNA"/>
</dbReference>
<reference evidence="1 2" key="1">
    <citation type="submission" date="2015-08" db="EMBL/GenBank/DDBJ databases">
        <title>Next Generation Sequencing and Analysis of the Genome of Puccinia sorghi L Schw, the Causal Agent of Maize Common Rust.</title>
        <authorList>
            <person name="Rochi L."/>
            <person name="Burguener G."/>
            <person name="Darino M."/>
            <person name="Turjanski A."/>
            <person name="Kreff E."/>
            <person name="Dieguez M.J."/>
            <person name="Sacco F."/>
        </authorList>
    </citation>
    <scope>NUCLEOTIDE SEQUENCE [LARGE SCALE GENOMIC DNA]</scope>
    <source>
        <strain evidence="1 2">RO10H11247</strain>
    </source>
</reference>
<dbReference type="AlphaFoldDB" id="A0A0L6UNV3"/>
<dbReference type="VEuPathDB" id="FungiDB:VP01_453g1"/>
<protein>
    <submittedName>
        <fullName evidence="1">Phenylalanine ammonia-lyase</fullName>
    </submittedName>
</protein>
<keyword evidence="2" id="KW-1185">Reference proteome</keyword>
<organism evidence="1 2">
    <name type="scientific">Puccinia sorghi</name>
    <dbReference type="NCBI Taxonomy" id="27349"/>
    <lineage>
        <taxon>Eukaryota</taxon>
        <taxon>Fungi</taxon>
        <taxon>Dikarya</taxon>
        <taxon>Basidiomycota</taxon>
        <taxon>Pucciniomycotina</taxon>
        <taxon>Pucciniomycetes</taxon>
        <taxon>Pucciniales</taxon>
        <taxon>Pucciniaceae</taxon>
        <taxon>Puccinia</taxon>
    </lineage>
</organism>
<evidence type="ECO:0000313" key="1">
    <source>
        <dbReference type="EMBL" id="KNZ50209.1"/>
    </source>
</evidence>
<evidence type="ECO:0000313" key="2">
    <source>
        <dbReference type="Proteomes" id="UP000037035"/>
    </source>
</evidence>